<evidence type="ECO:0000313" key="2">
    <source>
        <dbReference type="EMBL" id="KAE9531670.1"/>
    </source>
</evidence>
<keyword evidence="1" id="KW-0175">Coiled coil</keyword>
<dbReference type="Proteomes" id="UP000475862">
    <property type="component" value="Unassembled WGS sequence"/>
</dbReference>
<feature type="coiled-coil region" evidence="1">
    <location>
        <begin position="111"/>
        <end position="138"/>
    </location>
</feature>
<evidence type="ECO:0000313" key="3">
    <source>
        <dbReference type="Proteomes" id="UP000475862"/>
    </source>
</evidence>
<proteinExistence type="predicted"/>
<accession>A0A6G0TG45</accession>
<name>A0A6G0TG45_APHGL</name>
<evidence type="ECO:0000256" key="1">
    <source>
        <dbReference type="SAM" id="Coils"/>
    </source>
</evidence>
<dbReference type="AlphaFoldDB" id="A0A6G0TG45"/>
<organism evidence="2 3">
    <name type="scientific">Aphis glycines</name>
    <name type="common">Soybean aphid</name>
    <dbReference type="NCBI Taxonomy" id="307491"/>
    <lineage>
        <taxon>Eukaryota</taxon>
        <taxon>Metazoa</taxon>
        <taxon>Ecdysozoa</taxon>
        <taxon>Arthropoda</taxon>
        <taxon>Hexapoda</taxon>
        <taxon>Insecta</taxon>
        <taxon>Pterygota</taxon>
        <taxon>Neoptera</taxon>
        <taxon>Paraneoptera</taxon>
        <taxon>Hemiptera</taxon>
        <taxon>Sternorrhyncha</taxon>
        <taxon>Aphidomorpha</taxon>
        <taxon>Aphidoidea</taxon>
        <taxon>Aphididae</taxon>
        <taxon>Aphidini</taxon>
        <taxon>Aphis</taxon>
        <taxon>Aphis</taxon>
    </lineage>
</organism>
<dbReference type="EMBL" id="VYZN01000041">
    <property type="protein sequence ID" value="KAE9531670.1"/>
    <property type="molecule type" value="Genomic_DNA"/>
</dbReference>
<reference evidence="2 3" key="1">
    <citation type="submission" date="2019-08" db="EMBL/GenBank/DDBJ databases">
        <title>The genome of the soybean aphid Biotype 1, its phylome, world population structure and adaptation to the North American continent.</title>
        <authorList>
            <person name="Giordano R."/>
            <person name="Donthu R.K."/>
            <person name="Hernandez A.G."/>
            <person name="Wright C.L."/>
            <person name="Zimin A.V."/>
        </authorList>
    </citation>
    <scope>NUCLEOTIDE SEQUENCE [LARGE SCALE GENOMIC DNA]</scope>
    <source>
        <tissue evidence="2">Whole aphids</tissue>
    </source>
</reference>
<keyword evidence="3" id="KW-1185">Reference proteome</keyword>
<sequence>MCTEYFRDVLLSSVTWDRLRFDALLDIIYHIYHIMMNVEKWTMTMDRGLLRHKPCMQPACKQRRRKSELERRRSELVRRKSELVRCKSKLGRRKSVQRMRVCRPGQHKSELVQHKSELVQHKSELVQHKSELVRHKSELGQHKSELEQRKSAQHMRVCRPGQICKLVWVRCNRGYVLRFS</sequence>
<protein>
    <submittedName>
        <fullName evidence="2">Uncharacterized protein</fullName>
    </submittedName>
</protein>
<gene>
    <name evidence="2" type="ORF">AGLY_010876</name>
</gene>
<comment type="caution">
    <text evidence="2">The sequence shown here is derived from an EMBL/GenBank/DDBJ whole genome shotgun (WGS) entry which is preliminary data.</text>
</comment>